<dbReference type="EMBL" id="CP065989">
    <property type="protein sequence ID" value="QQB15918.1"/>
    <property type="molecule type" value="Genomic_DNA"/>
</dbReference>
<dbReference type="Pfam" id="PF00512">
    <property type="entry name" value="HisKA"/>
    <property type="match status" value="1"/>
</dbReference>
<dbReference type="SMART" id="SM00388">
    <property type="entry name" value="HisKA"/>
    <property type="match status" value="1"/>
</dbReference>
<evidence type="ECO:0000256" key="12">
    <source>
        <dbReference type="ARBA" id="ARBA00039401"/>
    </source>
</evidence>
<dbReference type="PRINTS" id="PR00344">
    <property type="entry name" value="BCTRLSENSOR"/>
</dbReference>
<feature type="domain" description="Histidine kinase" evidence="15">
    <location>
        <begin position="176"/>
        <end position="392"/>
    </location>
</feature>
<dbReference type="InterPro" id="IPR036097">
    <property type="entry name" value="HisK_dim/P_sf"/>
</dbReference>
<evidence type="ECO:0000256" key="13">
    <source>
        <dbReference type="SAM" id="MobiDB-lite"/>
    </source>
</evidence>
<evidence type="ECO:0000256" key="8">
    <source>
        <dbReference type="ARBA" id="ARBA00022777"/>
    </source>
</evidence>
<evidence type="ECO:0000256" key="9">
    <source>
        <dbReference type="ARBA" id="ARBA00022840"/>
    </source>
</evidence>
<dbReference type="SMART" id="SM00387">
    <property type="entry name" value="HATPase_c"/>
    <property type="match status" value="1"/>
</dbReference>
<dbReference type="CDD" id="cd00082">
    <property type="entry name" value="HisKA"/>
    <property type="match status" value="1"/>
</dbReference>
<keyword evidence="9" id="KW-0067">ATP-binding</keyword>
<evidence type="ECO:0000256" key="4">
    <source>
        <dbReference type="ARBA" id="ARBA00022475"/>
    </source>
</evidence>
<keyword evidence="4" id="KW-1003">Cell membrane</keyword>
<evidence type="ECO:0000256" key="6">
    <source>
        <dbReference type="ARBA" id="ARBA00022679"/>
    </source>
</evidence>
<dbReference type="Pfam" id="PF02518">
    <property type="entry name" value="HATPase_c"/>
    <property type="match status" value="1"/>
</dbReference>
<evidence type="ECO:0000259" key="15">
    <source>
        <dbReference type="PROSITE" id="PS50109"/>
    </source>
</evidence>
<dbReference type="EC" id="2.7.13.3" evidence="3"/>
<reference evidence="16 17" key="1">
    <citation type="submission" date="2020-12" db="EMBL/GenBank/DDBJ databases">
        <title>FDA dAtabase for Regulatory Grade micrObial Sequences (FDA-ARGOS): Supporting development and validation of Infectious Disease Dx tests.</title>
        <authorList>
            <person name="Sproer C."/>
            <person name="Gronow S."/>
            <person name="Severitt S."/>
            <person name="Schroder I."/>
            <person name="Tallon L."/>
            <person name="Sadzewicz L."/>
            <person name="Zhao X."/>
            <person name="Boylan J."/>
            <person name="Ott S."/>
            <person name="Bowen H."/>
            <person name="Vavikolanu K."/>
            <person name="Mehta A."/>
            <person name="Aluvathingal J."/>
            <person name="Nadendla S."/>
            <person name="Lowell S."/>
            <person name="Myers T."/>
            <person name="Yan Y."/>
            <person name="Sichtig H."/>
        </authorList>
    </citation>
    <scope>NUCLEOTIDE SEQUENCE [LARGE SCALE GENOMIC DNA]</scope>
    <source>
        <strain evidence="16 17">FDAARGOS_990</strain>
    </source>
</reference>
<evidence type="ECO:0000313" key="16">
    <source>
        <dbReference type="EMBL" id="QQB15918.1"/>
    </source>
</evidence>
<dbReference type="GO" id="GO:0005886">
    <property type="term" value="C:plasma membrane"/>
    <property type="evidence" value="ECO:0007669"/>
    <property type="project" value="UniProtKB-SubCell"/>
</dbReference>
<accession>A0A7T4A243</accession>
<keyword evidence="10" id="KW-0902">Two-component regulatory system</keyword>
<dbReference type="FunFam" id="1.10.287.130:FF:000008">
    <property type="entry name" value="Two-component sensor histidine kinase"/>
    <property type="match status" value="1"/>
</dbReference>
<keyword evidence="7" id="KW-0547">Nucleotide-binding</keyword>
<dbReference type="InterPro" id="IPR003661">
    <property type="entry name" value="HisK_dim/P_dom"/>
</dbReference>
<dbReference type="InterPro" id="IPR036890">
    <property type="entry name" value="HATPase_C_sf"/>
</dbReference>
<evidence type="ECO:0000313" key="17">
    <source>
        <dbReference type="Proteomes" id="UP000595374"/>
    </source>
</evidence>
<dbReference type="SUPFAM" id="SSF55874">
    <property type="entry name" value="ATPase domain of HSP90 chaperone/DNA topoisomerase II/histidine kinase"/>
    <property type="match status" value="1"/>
</dbReference>
<evidence type="ECO:0000256" key="5">
    <source>
        <dbReference type="ARBA" id="ARBA00022553"/>
    </source>
</evidence>
<name>A0A7T4A243_9MICO</name>
<dbReference type="PROSITE" id="PS50109">
    <property type="entry name" value="HIS_KIN"/>
    <property type="match status" value="1"/>
</dbReference>
<evidence type="ECO:0000256" key="14">
    <source>
        <dbReference type="SAM" id="Phobius"/>
    </source>
</evidence>
<protein>
    <recommendedName>
        <fullName evidence="12">Sensor-like histidine kinase SenX3</fullName>
        <ecNumber evidence="3">2.7.13.3</ecNumber>
    </recommendedName>
</protein>
<dbReference type="Gene3D" id="1.10.287.130">
    <property type="match status" value="1"/>
</dbReference>
<dbReference type="PANTHER" id="PTHR45453">
    <property type="entry name" value="PHOSPHATE REGULON SENSOR PROTEIN PHOR"/>
    <property type="match status" value="1"/>
</dbReference>
<feature type="compositionally biased region" description="Basic and acidic residues" evidence="13">
    <location>
        <begin position="440"/>
        <end position="466"/>
    </location>
</feature>
<dbReference type="Gene3D" id="3.30.565.10">
    <property type="entry name" value="Histidine kinase-like ATPase, C-terminal domain"/>
    <property type="match status" value="1"/>
</dbReference>
<comment type="catalytic activity">
    <reaction evidence="1">
        <text>ATP + protein L-histidine = ADP + protein N-phospho-L-histidine.</text>
        <dbReference type="EC" id="2.7.13.3"/>
    </reaction>
</comment>
<evidence type="ECO:0000256" key="11">
    <source>
        <dbReference type="ARBA" id="ARBA00023136"/>
    </source>
</evidence>
<evidence type="ECO:0000256" key="3">
    <source>
        <dbReference type="ARBA" id="ARBA00012438"/>
    </source>
</evidence>
<gene>
    <name evidence="16" type="ORF">I6H47_00665</name>
</gene>
<dbReference type="GO" id="GO:0000155">
    <property type="term" value="F:phosphorelay sensor kinase activity"/>
    <property type="evidence" value="ECO:0007669"/>
    <property type="project" value="InterPro"/>
</dbReference>
<evidence type="ECO:0000256" key="10">
    <source>
        <dbReference type="ARBA" id="ARBA00023012"/>
    </source>
</evidence>
<evidence type="ECO:0000256" key="1">
    <source>
        <dbReference type="ARBA" id="ARBA00000085"/>
    </source>
</evidence>
<dbReference type="SUPFAM" id="SSF47384">
    <property type="entry name" value="Homodimeric domain of signal transducing histidine kinase"/>
    <property type="match status" value="1"/>
</dbReference>
<organism evidence="16 17">
    <name type="scientific">Brevibacterium casei</name>
    <dbReference type="NCBI Taxonomy" id="33889"/>
    <lineage>
        <taxon>Bacteria</taxon>
        <taxon>Bacillati</taxon>
        <taxon>Actinomycetota</taxon>
        <taxon>Actinomycetes</taxon>
        <taxon>Micrococcales</taxon>
        <taxon>Brevibacteriaceae</taxon>
        <taxon>Brevibacterium</taxon>
    </lineage>
</organism>
<evidence type="ECO:0000256" key="7">
    <source>
        <dbReference type="ARBA" id="ARBA00022741"/>
    </source>
</evidence>
<dbReference type="GO" id="GO:0016036">
    <property type="term" value="P:cellular response to phosphate starvation"/>
    <property type="evidence" value="ECO:0007669"/>
    <property type="project" value="TreeGrafter"/>
</dbReference>
<keyword evidence="14" id="KW-1133">Transmembrane helix</keyword>
<dbReference type="GO" id="GO:0004721">
    <property type="term" value="F:phosphoprotein phosphatase activity"/>
    <property type="evidence" value="ECO:0007669"/>
    <property type="project" value="TreeGrafter"/>
</dbReference>
<keyword evidence="8 16" id="KW-0418">Kinase</keyword>
<dbReference type="InterPro" id="IPR005467">
    <property type="entry name" value="His_kinase_dom"/>
</dbReference>
<dbReference type="CDD" id="cd00075">
    <property type="entry name" value="HATPase"/>
    <property type="match status" value="1"/>
</dbReference>
<feature type="region of interest" description="Disordered" evidence="13">
    <location>
        <begin position="415"/>
        <end position="502"/>
    </location>
</feature>
<sequence length="502" mass="53171">MSAGESGATGKQTAPKLVHVDLLIVAVLTGIVGLGLGIAGILAFRFSERSRDAADLHSEDDLPEGIAEVLAVLQSAAIVLDAGDDVVKASPAAYTFGLVRGHSLTSPEMLEVVERVRARGLIEEIDLEQKREASDAVLRYLHARIAPLGTAFILVLCDDQTESKRVDAVRRDFVANVSHELKTPIGAMALLAEAVTDFSDDPAAVERFGGRMQRESKRLTQLVQEIIDLSRVQDHAAPSTTEKISAAEVIDDAADRAHTRAEAKRIHIEIAPPSSLLVEGNYELLVNAVRNLIDNAINYSPDGTRVGVGVELVDERVEISVTDQGIGLSRQDTERVFERFYRVDPARSRITGGTGLGLSIVKHIVATHGGEVRVWSQLGKGSTFTIVLPLAGTQTVAEATSTAPEGVLLEHSAQAGGDAVRAEGDSARAGSEQNADEQPADERTGDEQSAEERAADGQPGDDRVDGDPGTASAGDGDNGEGPEENGTAQVLPTGSEQRKLTT</sequence>
<proteinExistence type="predicted"/>
<dbReference type="InterPro" id="IPR050351">
    <property type="entry name" value="BphY/WalK/GraS-like"/>
</dbReference>
<evidence type="ECO:0000256" key="2">
    <source>
        <dbReference type="ARBA" id="ARBA00004236"/>
    </source>
</evidence>
<dbReference type="Proteomes" id="UP000595374">
    <property type="component" value="Chromosome"/>
</dbReference>
<dbReference type="InterPro" id="IPR004358">
    <property type="entry name" value="Sig_transdc_His_kin-like_C"/>
</dbReference>
<keyword evidence="14" id="KW-0812">Transmembrane</keyword>
<feature type="transmembrane region" description="Helical" evidence="14">
    <location>
        <begin position="22"/>
        <end position="44"/>
    </location>
</feature>
<comment type="subcellular location">
    <subcellularLocation>
        <location evidence="2">Cell membrane</location>
    </subcellularLocation>
</comment>
<dbReference type="InterPro" id="IPR003594">
    <property type="entry name" value="HATPase_dom"/>
</dbReference>
<dbReference type="AlphaFoldDB" id="A0A7T4A243"/>
<keyword evidence="5" id="KW-0597">Phosphoprotein</keyword>
<dbReference type="FunFam" id="3.30.565.10:FF:000006">
    <property type="entry name" value="Sensor histidine kinase WalK"/>
    <property type="match status" value="1"/>
</dbReference>
<keyword evidence="11 14" id="KW-0472">Membrane</keyword>
<dbReference type="PANTHER" id="PTHR45453:SF1">
    <property type="entry name" value="PHOSPHATE REGULON SENSOR PROTEIN PHOR"/>
    <property type="match status" value="1"/>
</dbReference>
<keyword evidence="6" id="KW-0808">Transferase</keyword>
<dbReference type="GO" id="GO:0005524">
    <property type="term" value="F:ATP binding"/>
    <property type="evidence" value="ECO:0007669"/>
    <property type="project" value="UniProtKB-KW"/>
</dbReference>